<feature type="non-terminal residue" evidence="1">
    <location>
        <position position="87"/>
    </location>
</feature>
<evidence type="ECO:0000313" key="2">
    <source>
        <dbReference type="Proteomes" id="UP000678393"/>
    </source>
</evidence>
<keyword evidence="2" id="KW-1185">Reference proteome</keyword>
<organism evidence="1 2">
    <name type="scientific">Candidula unifasciata</name>
    <dbReference type="NCBI Taxonomy" id="100452"/>
    <lineage>
        <taxon>Eukaryota</taxon>
        <taxon>Metazoa</taxon>
        <taxon>Spiralia</taxon>
        <taxon>Lophotrochozoa</taxon>
        <taxon>Mollusca</taxon>
        <taxon>Gastropoda</taxon>
        <taxon>Heterobranchia</taxon>
        <taxon>Euthyneura</taxon>
        <taxon>Panpulmonata</taxon>
        <taxon>Eupulmonata</taxon>
        <taxon>Stylommatophora</taxon>
        <taxon>Helicina</taxon>
        <taxon>Helicoidea</taxon>
        <taxon>Geomitridae</taxon>
        <taxon>Candidula</taxon>
    </lineage>
</organism>
<sequence>RGEKRGENQSYLWSCDLNYYFSSNLLQYKLQAVAASSLLRLCEMAIFSNGFLRNLGFYVIFLQGFRGKRVKSHKYTYQKKACRLCLT</sequence>
<evidence type="ECO:0000313" key="1">
    <source>
        <dbReference type="EMBL" id="CAG5130931.1"/>
    </source>
</evidence>
<dbReference type="AlphaFoldDB" id="A0A8S3ZX84"/>
<proteinExistence type="predicted"/>
<accession>A0A8S3ZX84</accession>
<reference evidence="1" key="1">
    <citation type="submission" date="2021-04" db="EMBL/GenBank/DDBJ databases">
        <authorList>
            <consortium name="Molecular Ecology Group"/>
        </authorList>
    </citation>
    <scope>NUCLEOTIDE SEQUENCE</scope>
</reference>
<protein>
    <submittedName>
        <fullName evidence="1">Uncharacterized protein</fullName>
    </submittedName>
</protein>
<gene>
    <name evidence="1" type="ORF">CUNI_LOCUS16489</name>
</gene>
<comment type="caution">
    <text evidence="1">The sequence shown here is derived from an EMBL/GenBank/DDBJ whole genome shotgun (WGS) entry which is preliminary data.</text>
</comment>
<dbReference type="Proteomes" id="UP000678393">
    <property type="component" value="Unassembled WGS sequence"/>
</dbReference>
<dbReference type="EMBL" id="CAJHNH020004351">
    <property type="protein sequence ID" value="CAG5130931.1"/>
    <property type="molecule type" value="Genomic_DNA"/>
</dbReference>
<name>A0A8S3ZX84_9EUPU</name>